<keyword evidence="5" id="KW-0812">Transmembrane</keyword>
<dbReference type="InterPro" id="IPR001611">
    <property type="entry name" value="Leu-rich_rpt"/>
</dbReference>
<keyword evidence="3" id="KW-1003">Cell membrane</keyword>
<dbReference type="PANTHER" id="PTHR48061">
    <property type="entry name" value="LEUCINE-RICH REPEAT RECEPTOR PROTEIN KINASE EMS1-LIKE-RELATED"/>
    <property type="match status" value="1"/>
</dbReference>
<dbReference type="GO" id="GO:0005886">
    <property type="term" value="C:plasma membrane"/>
    <property type="evidence" value="ECO:0007669"/>
    <property type="project" value="UniProtKB-SubCell"/>
</dbReference>
<dbReference type="Proteomes" id="UP000030748">
    <property type="component" value="Unassembled WGS sequence"/>
</dbReference>
<dbReference type="InterPro" id="IPR046956">
    <property type="entry name" value="RLP23-like"/>
</dbReference>
<evidence type="ECO:0000313" key="12">
    <source>
        <dbReference type="EMBL" id="EYU41933.1"/>
    </source>
</evidence>
<evidence type="ECO:0000259" key="11">
    <source>
        <dbReference type="Pfam" id="PF08263"/>
    </source>
</evidence>
<evidence type="ECO:0000256" key="10">
    <source>
        <dbReference type="ARBA" id="ARBA00023180"/>
    </source>
</evidence>
<comment type="subcellular location">
    <subcellularLocation>
        <location evidence="1">Cell membrane</location>
        <topology evidence="1">Single-pass type I membrane protein</topology>
    </subcellularLocation>
</comment>
<proteinExistence type="inferred from homology"/>
<sequence>LLPNGINYTFATAQSEKQLLLQLKNSLTYDSSLSTKLATWHESTNHCQWIGVQCDNQNRVSVLDLSNESITGGINDNLFMLVHLQTLNLAQNTFDSIELPLGFGKLAELRYLNLSNSGFSGQIPLDFSNLTRLVTLDLSSAFYSSLKLQNPNLEKLIHSYTNLRELYLDGVNISAKGYNWCNAVSSYIPNLRVLSLSNTYLTGPFDSSLRKLRFISVIRLDGNAFSSNFAEFFADFSDLSVLTLSSCNLSGVVPKKLFQIKSLEIIDLSGNRYLRGYLPEFDNNGGSLRNLLLSYTNFSGDLPESLGNLKMLSNFDLRGCGFSGMIPGSIKNLSRLIYLDLSQNRFVGSVPSFALLENLTVINLHGNRLTGKISTGSSSHWKGLKNLNFLDLSDNSIGGEIPSSLFALPVLKVLYLSNNSFSGSLNISSYSSSLEVIQLNIV</sequence>
<reference evidence="12 13" key="1">
    <citation type="journal article" date="2013" name="Proc. Natl. Acad. Sci. U.S.A.">
        <title>Fine-scale variation in meiotic recombination in Mimulus inferred from population shotgun sequencing.</title>
        <authorList>
            <person name="Hellsten U."/>
            <person name="Wright K.M."/>
            <person name="Jenkins J."/>
            <person name="Shu S."/>
            <person name="Yuan Y."/>
            <person name="Wessler S.R."/>
            <person name="Schmutz J."/>
            <person name="Willis J.H."/>
            <person name="Rokhsar D.S."/>
        </authorList>
    </citation>
    <scope>NUCLEOTIDE SEQUENCE [LARGE SCALE GENOMIC DNA]</scope>
    <source>
        <strain evidence="13">cv. DUN x IM62</strain>
    </source>
</reference>
<dbReference type="SMART" id="SM00369">
    <property type="entry name" value="LRR_TYP"/>
    <property type="match status" value="4"/>
</dbReference>
<keyword evidence="6" id="KW-0732">Signal</keyword>
<protein>
    <recommendedName>
        <fullName evidence="11">Leucine-rich repeat-containing N-terminal plant-type domain-containing protein</fullName>
    </recommendedName>
</protein>
<organism evidence="12 13">
    <name type="scientific">Erythranthe guttata</name>
    <name type="common">Yellow monkey flower</name>
    <name type="synonym">Mimulus guttatus</name>
    <dbReference type="NCBI Taxonomy" id="4155"/>
    <lineage>
        <taxon>Eukaryota</taxon>
        <taxon>Viridiplantae</taxon>
        <taxon>Streptophyta</taxon>
        <taxon>Embryophyta</taxon>
        <taxon>Tracheophyta</taxon>
        <taxon>Spermatophyta</taxon>
        <taxon>Magnoliopsida</taxon>
        <taxon>eudicotyledons</taxon>
        <taxon>Gunneridae</taxon>
        <taxon>Pentapetalae</taxon>
        <taxon>asterids</taxon>
        <taxon>lamiids</taxon>
        <taxon>Lamiales</taxon>
        <taxon>Phrymaceae</taxon>
        <taxon>Erythranthe</taxon>
    </lineage>
</organism>
<comment type="similarity">
    <text evidence="2">Belongs to the RLP family.</text>
</comment>
<dbReference type="InterPro" id="IPR032675">
    <property type="entry name" value="LRR_dom_sf"/>
</dbReference>
<evidence type="ECO:0000256" key="8">
    <source>
        <dbReference type="ARBA" id="ARBA00022989"/>
    </source>
</evidence>
<keyword evidence="8" id="KW-1133">Transmembrane helix</keyword>
<dbReference type="Gene3D" id="3.80.10.10">
    <property type="entry name" value="Ribonuclease Inhibitor"/>
    <property type="match status" value="4"/>
</dbReference>
<dbReference type="EMBL" id="KI630319">
    <property type="protein sequence ID" value="EYU41933.1"/>
    <property type="molecule type" value="Genomic_DNA"/>
</dbReference>
<evidence type="ECO:0000256" key="4">
    <source>
        <dbReference type="ARBA" id="ARBA00022614"/>
    </source>
</evidence>
<evidence type="ECO:0000256" key="1">
    <source>
        <dbReference type="ARBA" id="ARBA00004251"/>
    </source>
</evidence>
<evidence type="ECO:0000256" key="9">
    <source>
        <dbReference type="ARBA" id="ARBA00023136"/>
    </source>
</evidence>
<evidence type="ECO:0000256" key="7">
    <source>
        <dbReference type="ARBA" id="ARBA00022737"/>
    </source>
</evidence>
<dbReference type="GO" id="GO:0051707">
    <property type="term" value="P:response to other organism"/>
    <property type="evidence" value="ECO:0007669"/>
    <property type="project" value="UniProtKB-ARBA"/>
</dbReference>
<feature type="non-terminal residue" evidence="12">
    <location>
        <position position="1"/>
    </location>
</feature>
<keyword evidence="10" id="KW-0325">Glycoprotein</keyword>
<feature type="domain" description="Leucine-rich repeat-containing N-terminal plant-type" evidence="11">
    <location>
        <begin position="14"/>
        <end position="55"/>
    </location>
</feature>
<keyword evidence="9" id="KW-0472">Membrane</keyword>
<dbReference type="eggNOG" id="KOG0619">
    <property type="taxonomic scope" value="Eukaryota"/>
</dbReference>
<keyword evidence="13" id="KW-1185">Reference proteome</keyword>
<accession>A0A022RQA5</accession>
<evidence type="ECO:0000313" key="13">
    <source>
        <dbReference type="Proteomes" id="UP000030748"/>
    </source>
</evidence>
<dbReference type="GO" id="GO:0006952">
    <property type="term" value="P:defense response"/>
    <property type="evidence" value="ECO:0007669"/>
    <property type="project" value="UniProtKB-ARBA"/>
</dbReference>
<evidence type="ECO:0000256" key="2">
    <source>
        <dbReference type="ARBA" id="ARBA00009592"/>
    </source>
</evidence>
<keyword evidence="4" id="KW-0433">Leucine-rich repeat</keyword>
<evidence type="ECO:0000256" key="3">
    <source>
        <dbReference type="ARBA" id="ARBA00022475"/>
    </source>
</evidence>
<gene>
    <name evidence="12" type="ORF">MIMGU_mgv11b016996mg</name>
</gene>
<dbReference type="InterPro" id="IPR013210">
    <property type="entry name" value="LRR_N_plant-typ"/>
</dbReference>
<dbReference type="STRING" id="4155.A0A022RQA5"/>
<keyword evidence="7" id="KW-0677">Repeat</keyword>
<dbReference type="AlphaFoldDB" id="A0A022RQA5"/>
<dbReference type="PANTHER" id="PTHR48061:SF2">
    <property type="entry name" value="RECEPTOR LIKE PROTEIN 30-LIKE"/>
    <property type="match status" value="1"/>
</dbReference>
<dbReference type="FunFam" id="3.80.10.10:FF:000041">
    <property type="entry name" value="LRR receptor-like serine/threonine-protein kinase ERECTA"/>
    <property type="match status" value="1"/>
</dbReference>
<dbReference type="SUPFAM" id="SSF52058">
    <property type="entry name" value="L domain-like"/>
    <property type="match status" value="2"/>
</dbReference>
<dbReference type="InterPro" id="IPR003591">
    <property type="entry name" value="Leu-rich_rpt_typical-subtyp"/>
</dbReference>
<evidence type="ECO:0000256" key="5">
    <source>
        <dbReference type="ARBA" id="ARBA00022692"/>
    </source>
</evidence>
<dbReference type="Pfam" id="PF13855">
    <property type="entry name" value="LRR_8"/>
    <property type="match status" value="2"/>
</dbReference>
<dbReference type="Pfam" id="PF00560">
    <property type="entry name" value="LRR_1"/>
    <property type="match status" value="5"/>
</dbReference>
<evidence type="ECO:0000256" key="6">
    <source>
        <dbReference type="ARBA" id="ARBA00022729"/>
    </source>
</evidence>
<dbReference type="Pfam" id="PF08263">
    <property type="entry name" value="LRRNT_2"/>
    <property type="match status" value="1"/>
</dbReference>
<name>A0A022RQA5_ERYGU</name>